<name>A0ABP1FSB2_9CHLO</name>
<feature type="region of interest" description="Disordered" evidence="1">
    <location>
        <begin position="1"/>
        <end position="77"/>
    </location>
</feature>
<evidence type="ECO:0000313" key="3">
    <source>
        <dbReference type="Proteomes" id="UP001497392"/>
    </source>
</evidence>
<dbReference type="Proteomes" id="UP001497392">
    <property type="component" value="Unassembled WGS sequence"/>
</dbReference>
<dbReference type="Gene3D" id="1.20.5.170">
    <property type="match status" value="1"/>
</dbReference>
<evidence type="ECO:0000256" key="1">
    <source>
        <dbReference type="SAM" id="MobiDB-lite"/>
    </source>
</evidence>
<feature type="compositionally biased region" description="Low complexity" evidence="1">
    <location>
        <begin position="123"/>
        <end position="143"/>
    </location>
</feature>
<feature type="compositionally biased region" description="Low complexity" evidence="1">
    <location>
        <begin position="26"/>
        <end position="42"/>
    </location>
</feature>
<proteinExistence type="predicted"/>
<reference evidence="2 3" key="1">
    <citation type="submission" date="2024-06" db="EMBL/GenBank/DDBJ databases">
        <authorList>
            <person name="Kraege A."/>
            <person name="Thomma B."/>
        </authorList>
    </citation>
    <scope>NUCLEOTIDE SEQUENCE [LARGE SCALE GENOMIC DNA]</scope>
</reference>
<keyword evidence="3" id="KW-1185">Reference proteome</keyword>
<protein>
    <submittedName>
        <fullName evidence="2">G5234 protein</fullName>
    </submittedName>
</protein>
<gene>
    <name evidence="2" type="primary">g5234</name>
    <name evidence="2" type="ORF">VP750_LOCUS4474</name>
</gene>
<comment type="caution">
    <text evidence="2">The sequence shown here is derived from an EMBL/GenBank/DDBJ whole genome shotgun (WGS) entry which is preliminary data.</text>
</comment>
<sequence length="343" mass="36920">MLQGAPGTAAPGEAQADTAGPDRSHSSNASAAEGSAGPSRGSQGFFSRTKEKVKRWKNRTFAQQEANKAAQKRYRERRKGEVTELQAQADVLAAQVQALEGLGQENSRLAASNEAIVKHLSGSASLSGSGRQNGTSSGSGQNSDWQSFNDKFLGQVEELRQYLERSAVNPSPSDAGTPPEVLQEIVRRTGEAMASCMQALNLGGLKLQHLMDAIETRQAYASPDGGGNHPSLTAAGKLNMSAEQVSKGLLYRQHVLDLLDRIYMERERLNGAVKACLTDGQPGLPDQLKALKANLAAEQRAVSEQHYLVFRMLLSHTQGAWLLCHSYPYHCCCIAFLKGLDSA</sequence>
<accession>A0ABP1FSB2</accession>
<evidence type="ECO:0000313" key="2">
    <source>
        <dbReference type="EMBL" id="CAL5222815.1"/>
    </source>
</evidence>
<feature type="region of interest" description="Disordered" evidence="1">
    <location>
        <begin position="123"/>
        <end position="147"/>
    </location>
</feature>
<dbReference type="EMBL" id="CAXHTA020000007">
    <property type="protein sequence ID" value="CAL5222815.1"/>
    <property type="molecule type" value="Genomic_DNA"/>
</dbReference>
<dbReference type="CDD" id="cd14686">
    <property type="entry name" value="bZIP"/>
    <property type="match status" value="1"/>
</dbReference>
<organism evidence="2 3">
    <name type="scientific">Coccomyxa viridis</name>
    <dbReference type="NCBI Taxonomy" id="1274662"/>
    <lineage>
        <taxon>Eukaryota</taxon>
        <taxon>Viridiplantae</taxon>
        <taxon>Chlorophyta</taxon>
        <taxon>core chlorophytes</taxon>
        <taxon>Trebouxiophyceae</taxon>
        <taxon>Trebouxiophyceae incertae sedis</taxon>
        <taxon>Coccomyxaceae</taxon>
        <taxon>Coccomyxa</taxon>
    </lineage>
</organism>